<organism evidence="2 3">
    <name type="scientific">Paenarthrobacter ureafaciens</name>
    <dbReference type="NCBI Taxonomy" id="37931"/>
    <lineage>
        <taxon>Bacteria</taxon>
        <taxon>Bacillati</taxon>
        <taxon>Actinomycetota</taxon>
        <taxon>Actinomycetes</taxon>
        <taxon>Micrococcales</taxon>
        <taxon>Micrococcaceae</taxon>
        <taxon>Paenarthrobacter</taxon>
    </lineage>
</organism>
<evidence type="ECO:0000256" key="1">
    <source>
        <dbReference type="SAM" id="MobiDB-lite"/>
    </source>
</evidence>
<dbReference type="Proteomes" id="UP001163293">
    <property type="component" value="Chromosome"/>
</dbReference>
<reference evidence="2" key="1">
    <citation type="submission" date="2022-07" db="EMBL/GenBank/DDBJ databases">
        <authorList>
            <person name="Wu T."/>
        </authorList>
    </citation>
    <scope>NUCLEOTIDE SEQUENCE</scope>
    <source>
        <strain evidence="2">SD-1</strain>
    </source>
</reference>
<dbReference type="GO" id="GO:0016787">
    <property type="term" value="F:hydrolase activity"/>
    <property type="evidence" value="ECO:0007669"/>
    <property type="project" value="UniProtKB-KW"/>
</dbReference>
<gene>
    <name evidence="2" type="ORF">NL394_02785</name>
</gene>
<keyword evidence="3" id="KW-1185">Reference proteome</keyword>
<dbReference type="EMBL" id="CP101185">
    <property type="protein sequence ID" value="UYV98181.1"/>
    <property type="molecule type" value="Genomic_DNA"/>
</dbReference>
<feature type="region of interest" description="Disordered" evidence="1">
    <location>
        <begin position="358"/>
        <end position="382"/>
    </location>
</feature>
<name>A0AAX3EJ71_PAEUR</name>
<dbReference type="AlphaFoldDB" id="A0AAX3EJ71"/>
<dbReference type="InterPro" id="IPR029058">
    <property type="entry name" value="AB_hydrolase_fold"/>
</dbReference>
<evidence type="ECO:0000313" key="3">
    <source>
        <dbReference type="Proteomes" id="UP001163293"/>
    </source>
</evidence>
<dbReference type="Gene3D" id="3.40.50.1820">
    <property type="entry name" value="alpha/beta hydrolase"/>
    <property type="match status" value="1"/>
</dbReference>
<protein>
    <submittedName>
        <fullName evidence="2">Alpha/beta hydrolase</fullName>
    </submittedName>
</protein>
<proteinExistence type="predicted"/>
<dbReference type="GeneID" id="79882344"/>
<feature type="compositionally biased region" description="Basic and acidic residues" evidence="1">
    <location>
        <begin position="17"/>
        <end position="26"/>
    </location>
</feature>
<feature type="region of interest" description="Disordered" evidence="1">
    <location>
        <begin position="1"/>
        <end position="41"/>
    </location>
</feature>
<keyword evidence="2" id="KW-0378">Hydrolase</keyword>
<dbReference type="RefSeq" id="WP_062095000.1">
    <property type="nucleotide sequence ID" value="NZ_CP014574.1"/>
</dbReference>
<dbReference type="SUPFAM" id="SSF53474">
    <property type="entry name" value="alpha/beta-Hydrolases"/>
    <property type="match status" value="1"/>
</dbReference>
<evidence type="ECO:0000313" key="2">
    <source>
        <dbReference type="EMBL" id="UYV98181.1"/>
    </source>
</evidence>
<accession>A0AAX3EJ71</accession>
<sequence length="382" mass="42476">MGVQVGKLPVPPEVEEDLPRPAKPEPGRGPGAGTEPAEDPGSWARILPYAARLKKSSRRNFLVAAGASAALAGDMLFTRHVQAERRAPKILRIPDQFSDLYFPKASWILFPGYKTSWEEAQWILNSLRPALHQRGRLAAVGYSNLGLDVDEVVREVILYVRELGLEKLYFYGHSFGGMLATQVAARLLELHGVETELIVLDSSPFNRADVLDKSWFDGVVFLYENGFRIPSVLRGGYELGERVVHKDERSWRQILDQTAEQLSPIAPSSVLIQTESAYIYHFDGLRFVGKLGPAKMAYMGNSADGTVNYLTARAGWSKVFAQNMKLPILSTAGARPAHASPQWNPDVYRPLIEHIQNQLDPLPPAPEEPSYRTPDGRIIRPA</sequence>